<gene>
    <name evidence="2" type="ORF">HPB48_018617</name>
</gene>
<evidence type="ECO:0000313" key="2">
    <source>
        <dbReference type="EMBL" id="KAH9373760.1"/>
    </source>
</evidence>
<keyword evidence="3" id="KW-1185">Reference proteome</keyword>
<keyword evidence="1" id="KW-0472">Membrane</keyword>
<evidence type="ECO:0000256" key="1">
    <source>
        <dbReference type="SAM" id="Phobius"/>
    </source>
</evidence>
<keyword evidence="1" id="KW-0812">Transmembrane</keyword>
<keyword evidence="1" id="KW-1133">Transmembrane helix</keyword>
<dbReference type="VEuPathDB" id="VectorBase:HLOH_048061"/>
<feature type="transmembrane region" description="Helical" evidence="1">
    <location>
        <begin position="100"/>
        <end position="124"/>
    </location>
</feature>
<sequence length="132" mass="14612">MAIVVFSFPSPSYTTGTPRPVARCLAASGGSPPRKNLLQYLCVNGTYYEALNASSFLLQDYRQKESQFWNAYLPELALRPPPTWPPWEEPLLRENRLVTASLWGVTAAACLFLILAVAACCCYCKAARYGQA</sequence>
<proteinExistence type="predicted"/>
<name>A0A9J6GGW5_HAELO</name>
<protein>
    <submittedName>
        <fullName evidence="2">Uncharacterized protein</fullName>
    </submittedName>
</protein>
<dbReference type="EMBL" id="JABSTR010000006">
    <property type="protein sequence ID" value="KAH9373760.1"/>
    <property type="molecule type" value="Genomic_DNA"/>
</dbReference>
<evidence type="ECO:0000313" key="3">
    <source>
        <dbReference type="Proteomes" id="UP000821853"/>
    </source>
</evidence>
<accession>A0A9J6GGW5</accession>
<dbReference type="AlphaFoldDB" id="A0A9J6GGW5"/>
<comment type="caution">
    <text evidence="2">The sequence shown here is derived from an EMBL/GenBank/DDBJ whole genome shotgun (WGS) entry which is preliminary data.</text>
</comment>
<dbReference type="Proteomes" id="UP000821853">
    <property type="component" value="Chromosome 4"/>
</dbReference>
<organism evidence="2 3">
    <name type="scientific">Haemaphysalis longicornis</name>
    <name type="common">Bush tick</name>
    <dbReference type="NCBI Taxonomy" id="44386"/>
    <lineage>
        <taxon>Eukaryota</taxon>
        <taxon>Metazoa</taxon>
        <taxon>Ecdysozoa</taxon>
        <taxon>Arthropoda</taxon>
        <taxon>Chelicerata</taxon>
        <taxon>Arachnida</taxon>
        <taxon>Acari</taxon>
        <taxon>Parasitiformes</taxon>
        <taxon>Ixodida</taxon>
        <taxon>Ixodoidea</taxon>
        <taxon>Ixodidae</taxon>
        <taxon>Haemaphysalinae</taxon>
        <taxon>Haemaphysalis</taxon>
    </lineage>
</organism>
<reference evidence="2 3" key="1">
    <citation type="journal article" date="2020" name="Cell">
        <title>Large-Scale Comparative Analyses of Tick Genomes Elucidate Their Genetic Diversity and Vector Capacities.</title>
        <authorList>
            <consortium name="Tick Genome and Microbiome Consortium (TIGMIC)"/>
            <person name="Jia N."/>
            <person name="Wang J."/>
            <person name="Shi W."/>
            <person name="Du L."/>
            <person name="Sun Y."/>
            <person name="Zhan W."/>
            <person name="Jiang J.F."/>
            <person name="Wang Q."/>
            <person name="Zhang B."/>
            <person name="Ji P."/>
            <person name="Bell-Sakyi L."/>
            <person name="Cui X.M."/>
            <person name="Yuan T.T."/>
            <person name="Jiang B.G."/>
            <person name="Yang W.F."/>
            <person name="Lam T.T."/>
            <person name="Chang Q.C."/>
            <person name="Ding S.J."/>
            <person name="Wang X.J."/>
            <person name="Zhu J.G."/>
            <person name="Ruan X.D."/>
            <person name="Zhao L."/>
            <person name="Wei J.T."/>
            <person name="Ye R.Z."/>
            <person name="Que T.C."/>
            <person name="Du C.H."/>
            <person name="Zhou Y.H."/>
            <person name="Cheng J.X."/>
            <person name="Dai P.F."/>
            <person name="Guo W.B."/>
            <person name="Han X.H."/>
            <person name="Huang E.J."/>
            <person name="Li L.F."/>
            <person name="Wei W."/>
            <person name="Gao Y.C."/>
            <person name="Liu J.Z."/>
            <person name="Shao H.Z."/>
            <person name="Wang X."/>
            <person name="Wang C.C."/>
            <person name="Yang T.C."/>
            <person name="Huo Q.B."/>
            <person name="Li W."/>
            <person name="Chen H.Y."/>
            <person name="Chen S.E."/>
            <person name="Zhou L.G."/>
            <person name="Ni X.B."/>
            <person name="Tian J.H."/>
            <person name="Sheng Y."/>
            <person name="Liu T."/>
            <person name="Pan Y.S."/>
            <person name="Xia L.Y."/>
            <person name="Li J."/>
            <person name="Zhao F."/>
            <person name="Cao W.C."/>
        </authorList>
    </citation>
    <scope>NUCLEOTIDE SEQUENCE [LARGE SCALE GENOMIC DNA]</scope>
    <source>
        <strain evidence="2">HaeL-2018</strain>
    </source>
</reference>